<dbReference type="AlphaFoldDB" id="A0AAF0WCE9"/>
<name>A0AAF0WCE9_DAUCS</name>
<reference evidence="9" key="2">
    <citation type="submission" date="2022-03" db="EMBL/GenBank/DDBJ databases">
        <title>Draft title - Genomic analysis of global carrot germplasm unveils the trajectory of domestication and the origin of high carotenoid orange carrot.</title>
        <authorList>
            <person name="Iorizzo M."/>
            <person name="Ellison S."/>
            <person name="Senalik D."/>
            <person name="Macko-Podgorni A."/>
            <person name="Grzebelus D."/>
            <person name="Bostan H."/>
            <person name="Rolling W."/>
            <person name="Curaba J."/>
            <person name="Simon P."/>
        </authorList>
    </citation>
    <scope>NUCLEOTIDE SEQUENCE</scope>
    <source>
        <tissue evidence="9">Leaf</tissue>
    </source>
</reference>
<dbReference type="PROSITE" id="PS50237">
    <property type="entry name" value="HECT"/>
    <property type="match status" value="1"/>
</dbReference>
<dbReference type="Gene3D" id="3.90.1750.10">
    <property type="entry name" value="Hect, E3 ligase catalytic domains"/>
    <property type="match status" value="1"/>
</dbReference>
<dbReference type="InterPro" id="IPR000569">
    <property type="entry name" value="HECT_dom"/>
</dbReference>
<dbReference type="GO" id="GO:0061630">
    <property type="term" value="F:ubiquitin protein ligase activity"/>
    <property type="evidence" value="ECO:0007669"/>
    <property type="project" value="UniProtKB-EC"/>
</dbReference>
<dbReference type="SUPFAM" id="SSF56204">
    <property type="entry name" value="Hect, E3 ligase catalytic domain"/>
    <property type="match status" value="1"/>
</dbReference>
<dbReference type="InterPro" id="IPR050409">
    <property type="entry name" value="E3_ubiq-protein_ligase"/>
</dbReference>
<organism evidence="9 10">
    <name type="scientific">Daucus carota subsp. sativus</name>
    <name type="common">Carrot</name>
    <dbReference type="NCBI Taxonomy" id="79200"/>
    <lineage>
        <taxon>Eukaryota</taxon>
        <taxon>Viridiplantae</taxon>
        <taxon>Streptophyta</taxon>
        <taxon>Embryophyta</taxon>
        <taxon>Tracheophyta</taxon>
        <taxon>Spermatophyta</taxon>
        <taxon>Magnoliopsida</taxon>
        <taxon>eudicotyledons</taxon>
        <taxon>Gunneridae</taxon>
        <taxon>Pentapetalae</taxon>
        <taxon>asterids</taxon>
        <taxon>campanulids</taxon>
        <taxon>Apiales</taxon>
        <taxon>Apiaceae</taxon>
        <taxon>Apioideae</taxon>
        <taxon>Scandiceae</taxon>
        <taxon>Daucinae</taxon>
        <taxon>Daucus</taxon>
        <taxon>Daucus sect. Daucus</taxon>
    </lineage>
</organism>
<dbReference type="Gene3D" id="3.10.20.90">
    <property type="entry name" value="Phosphatidylinositol 3-kinase Catalytic Subunit, Chain A, domain 1"/>
    <property type="match status" value="1"/>
</dbReference>
<dbReference type="PANTHER" id="PTHR11254:SF424">
    <property type="entry name" value="E3 UBIQUITIN-PROTEIN LIGASE UPL5"/>
    <property type="match status" value="1"/>
</dbReference>
<dbReference type="FunFam" id="3.30.2410.10:FF:000020">
    <property type="entry name" value="E3 ubiquitin-protein ligase UPL5"/>
    <property type="match status" value="1"/>
</dbReference>
<dbReference type="PROSITE" id="PS50053">
    <property type="entry name" value="UBIQUITIN_2"/>
    <property type="match status" value="1"/>
</dbReference>
<dbReference type="Pfam" id="PF00632">
    <property type="entry name" value="HECT"/>
    <property type="match status" value="1"/>
</dbReference>
<evidence type="ECO:0000256" key="2">
    <source>
        <dbReference type="ARBA" id="ARBA00004906"/>
    </source>
</evidence>
<dbReference type="GO" id="GO:0005737">
    <property type="term" value="C:cytoplasm"/>
    <property type="evidence" value="ECO:0007669"/>
    <property type="project" value="TreeGrafter"/>
</dbReference>
<feature type="active site" description="Glycyl thioester intermediate" evidence="6">
    <location>
        <position position="858"/>
    </location>
</feature>
<gene>
    <name evidence="9" type="ORF">DCAR_0205432</name>
</gene>
<evidence type="ECO:0000313" key="10">
    <source>
        <dbReference type="Proteomes" id="UP000077755"/>
    </source>
</evidence>
<dbReference type="Pfam" id="PF00240">
    <property type="entry name" value="ubiquitin"/>
    <property type="match status" value="1"/>
</dbReference>
<dbReference type="PRINTS" id="PR00348">
    <property type="entry name" value="UBIQUITIN"/>
</dbReference>
<dbReference type="PANTHER" id="PTHR11254">
    <property type="entry name" value="HECT DOMAIN UBIQUITIN-PROTEIN LIGASE"/>
    <property type="match status" value="1"/>
</dbReference>
<dbReference type="SMART" id="SM00119">
    <property type="entry name" value="HECTc"/>
    <property type="match status" value="1"/>
</dbReference>
<dbReference type="InterPro" id="IPR019956">
    <property type="entry name" value="Ubiquitin_dom"/>
</dbReference>
<dbReference type="GO" id="GO:0006511">
    <property type="term" value="P:ubiquitin-dependent protein catabolic process"/>
    <property type="evidence" value="ECO:0007669"/>
    <property type="project" value="TreeGrafter"/>
</dbReference>
<keyword evidence="5 6" id="KW-0833">Ubl conjugation pathway</keyword>
<dbReference type="SMART" id="SM00213">
    <property type="entry name" value="UBQ"/>
    <property type="match status" value="1"/>
</dbReference>
<evidence type="ECO:0000256" key="6">
    <source>
        <dbReference type="PROSITE-ProRule" id="PRU00104"/>
    </source>
</evidence>
<dbReference type="GO" id="GO:0000209">
    <property type="term" value="P:protein polyubiquitination"/>
    <property type="evidence" value="ECO:0007669"/>
    <property type="project" value="TreeGrafter"/>
</dbReference>
<dbReference type="CDD" id="cd00078">
    <property type="entry name" value="HECTc"/>
    <property type="match status" value="1"/>
</dbReference>
<evidence type="ECO:0000256" key="5">
    <source>
        <dbReference type="ARBA" id="ARBA00022786"/>
    </source>
</evidence>
<dbReference type="SUPFAM" id="SSF54236">
    <property type="entry name" value="Ubiquitin-like"/>
    <property type="match status" value="1"/>
</dbReference>
<evidence type="ECO:0000313" key="9">
    <source>
        <dbReference type="EMBL" id="WOG86231.1"/>
    </source>
</evidence>
<dbReference type="InterPro" id="IPR035983">
    <property type="entry name" value="Hect_E3_ubiquitin_ligase"/>
</dbReference>
<reference evidence="9" key="1">
    <citation type="journal article" date="2016" name="Nat. Genet.">
        <title>A high-quality carrot genome assembly provides new insights into carotenoid accumulation and asterid genome evolution.</title>
        <authorList>
            <person name="Iorizzo M."/>
            <person name="Ellison S."/>
            <person name="Senalik D."/>
            <person name="Zeng P."/>
            <person name="Satapoomin P."/>
            <person name="Huang J."/>
            <person name="Bowman M."/>
            <person name="Iovene M."/>
            <person name="Sanseverino W."/>
            <person name="Cavagnaro P."/>
            <person name="Yildiz M."/>
            <person name="Macko-Podgorni A."/>
            <person name="Moranska E."/>
            <person name="Grzebelus E."/>
            <person name="Grzebelus D."/>
            <person name="Ashrafi H."/>
            <person name="Zheng Z."/>
            <person name="Cheng S."/>
            <person name="Spooner D."/>
            <person name="Van Deynze A."/>
            <person name="Simon P."/>
        </authorList>
    </citation>
    <scope>NUCLEOTIDE SEQUENCE</scope>
    <source>
        <tissue evidence="9">Leaf</tissue>
    </source>
</reference>
<keyword evidence="4" id="KW-0808">Transferase</keyword>
<dbReference type="InterPro" id="IPR029071">
    <property type="entry name" value="Ubiquitin-like_domsf"/>
</dbReference>
<evidence type="ECO:0000256" key="3">
    <source>
        <dbReference type="ARBA" id="ARBA00012485"/>
    </source>
</evidence>
<keyword evidence="10" id="KW-1185">Reference proteome</keyword>
<dbReference type="EC" id="2.3.2.26" evidence="3"/>
<dbReference type="InterPro" id="IPR000626">
    <property type="entry name" value="Ubiquitin-like_dom"/>
</dbReference>
<protein>
    <recommendedName>
        <fullName evidence="3">HECT-type E3 ubiquitin transferase</fullName>
        <ecNumber evidence="3">2.3.2.26</ecNumber>
    </recommendedName>
</protein>
<feature type="domain" description="Ubiquitin-like" evidence="7">
    <location>
        <begin position="89"/>
        <end position="165"/>
    </location>
</feature>
<sequence>MSSFLDSTAHQRIKRKLDDYDYDFDDDDDDHSPDLIAVRMRKDDSNDAVSSFPSVNSPNHLLNHLIVPNTSCSSSIASSSRGLEVNTRIQFFVRMISGGNTLVFQANCFDTVKSVHERIQGITGIPVIEQRLIYRGKQLQWEKTLAECDVQKDAGLQLVGRMRSTDHPQAWQVIDMMVSTICRMCKGEREVFKKCEGIKRVDVKNQLAEFLTMTPKTCTEQAAGHLQIFISSCAPAAIVMLYLSSLDGNKKCAEDMIGQFISAINMYPKSIHPQCAPILLEFCKLLRRKSQNDGMYKLCRCSLGSMVEYIGIGRSIACKGSEISKALIAFQDIFMFVSELAANLTHDLTVTVESDTVGEQPLLNDVSDFSAFLIPLITVIKEQVILGGLISIPFSEVGYNISCYGEEIKFLYSIFVGLLEKMYLCLGKVEVWLARKEKGEGEILRLGWCHYLAILKELNSISKLYQGAEEAFWTKLRHRKDSICFLITRYAKRSDDHRWILEHKEVTNFECRRHLAMMLLPEVKDEYEELHEMLIDRSQLLAESFEYIARAETETLRAGLFLEFKNEEATGPGVLREWFCLVCQEIFNPQNALFVACPNDRRRFFPNPASKVHPLHLEYFTFSGRVIALALMHKVQVGIVFDRIFFLQLAGMNVTLEDIKDADPFMYSSCKKILEMDPETVDQDALGLTFVREVDELGSIKVVELCHDGRNLSVNSKNRRAYVELLIQHRFVTSISEQVYHFAQGFSDIMNSSEYQKFFFQSLELEDFDWILYGRESTISVDDWKAHTEYNGYKEDDPQILWFWKTIAEMSAERRKVLLFFWTSVKYLPVEGFSGLASRLYIYKSTETHDRLPSSHTCFYRLCFPPYPSLKVLQDRLSVITQEHVGCSFGTW</sequence>
<dbReference type="KEGG" id="dcr:108209290"/>
<dbReference type="EMBL" id="CP093344">
    <property type="protein sequence ID" value="WOG86231.1"/>
    <property type="molecule type" value="Genomic_DNA"/>
</dbReference>
<comment type="catalytic activity">
    <reaction evidence="1">
        <text>S-ubiquitinyl-[E2 ubiquitin-conjugating enzyme]-L-cysteine + [acceptor protein]-L-lysine = [E2 ubiquitin-conjugating enzyme]-L-cysteine + N(6)-ubiquitinyl-[acceptor protein]-L-lysine.</text>
        <dbReference type="EC" id="2.3.2.26"/>
    </reaction>
</comment>
<evidence type="ECO:0000259" key="8">
    <source>
        <dbReference type="PROSITE" id="PS50237"/>
    </source>
</evidence>
<feature type="domain" description="HECT" evidence="8">
    <location>
        <begin position="552"/>
        <end position="892"/>
    </location>
</feature>
<dbReference type="Gene3D" id="3.30.2410.10">
    <property type="entry name" value="Hect, E3 ligase catalytic domain"/>
    <property type="match status" value="1"/>
</dbReference>
<comment type="pathway">
    <text evidence="2">Protein modification; protein ubiquitination.</text>
</comment>
<dbReference type="Gene3D" id="3.30.2160.10">
    <property type="entry name" value="Hect, E3 ligase catalytic domain"/>
    <property type="match status" value="1"/>
</dbReference>
<proteinExistence type="predicted"/>
<evidence type="ECO:0000256" key="4">
    <source>
        <dbReference type="ARBA" id="ARBA00022679"/>
    </source>
</evidence>
<evidence type="ECO:0000256" key="1">
    <source>
        <dbReference type="ARBA" id="ARBA00000885"/>
    </source>
</evidence>
<evidence type="ECO:0000259" key="7">
    <source>
        <dbReference type="PROSITE" id="PS50053"/>
    </source>
</evidence>
<dbReference type="Proteomes" id="UP000077755">
    <property type="component" value="Chromosome 2"/>
</dbReference>
<accession>A0AAF0WCE9</accession>